<dbReference type="OrthoDB" id="7054911at2"/>
<proteinExistence type="predicted"/>
<protein>
    <recommendedName>
        <fullName evidence="3">SIR2-like domain-containing protein</fullName>
    </recommendedName>
</protein>
<keyword evidence="2" id="KW-1185">Reference proteome</keyword>
<organism evidence="1 2">
    <name type="scientific">Halarsenatibacter silvermanii</name>
    <dbReference type="NCBI Taxonomy" id="321763"/>
    <lineage>
        <taxon>Bacteria</taxon>
        <taxon>Bacillati</taxon>
        <taxon>Bacillota</taxon>
        <taxon>Clostridia</taxon>
        <taxon>Halanaerobiales</taxon>
        <taxon>Halarsenatibacteraceae</taxon>
        <taxon>Halarsenatibacter</taxon>
    </lineage>
</organism>
<evidence type="ECO:0008006" key="3">
    <source>
        <dbReference type="Google" id="ProtNLM"/>
    </source>
</evidence>
<dbReference type="AlphaFoldDB" id="A0A1G9RBB5"/>
<dbReference type="EMBL" id="FNGO01000021">
    <property type="protein sequence ID" value="SDM20380.1"/>
    <property type="molecule type" value="Genomic_DNA"/>
</dbReference>
<dbReference type="SUPFAM" id="SSF52467">
    <property type="entry name" value="DHS-like NAD/FAD-binding domain"/>
    <property type="match status" value="1"/>
</dbReference>
<accession>A0A1G9RBB5</accession>
<evidence type="ECO:0000313" key="1">
    <source>
        <dbReference type="EMBL" id="SDM20380.1"/>
    </source>
</evidence>
<gene>
    <name evidence="1" type="ORF">SAMN04488692_12122</name>
</gene>
<dbReference type="RefSeq" id="WP_089761334.1">
    <property type="nucleotide sequence ID" value="NZ_FNGO01000021.1"/>
</dbReference>
<dbReference type="STRING" id="321763.SAMN04488692_12122"/>
<evidence type="ECO:0000313" key="2">
    <source>
        <dbReference type="Proteomes" id="UP000199476"/>
    </source>
</evidence>
<name>A0A1G9RBB5_9FIRM</name>
<sequence>MKKSVWILGAGASKGHSNENFPSINEFFLKAKNENFLISNEGFSDLKKYINKNFGVNISDGVKLDIEKVMTAINIDMRRNKNLKFQNIKKSLLRLIRKVLNISTKASPENCSEYHDLKEVLKRNDYNDTVITFNWDLLLDNIWDRKKILKQVENNNTSDMPDNYYRRFILGESGYYLSTFGGLSVDPPYRNYNNKSGSYLKLHGSIDWLYCQNESCVRYSTVIPTLDYHEPPYYCSECHEKMEYLIIPPVLNKDFNHYPFIRKMWNKAAKEIQSVDELIIWGYSLPPTDFYSEWLIRQSRGSLEKLILINPDIDLKSFRKKFKSIFKNEENEVEFDYYKELPKYIES</sequence>
<dbReference type="InterPro" id="IPR029035">
    <property type="entry name" value="DHS-like_NAD/FAD-binding_dom"/>
</dbReference>
<dbReference type="Proteomes" id="UP000199476">
    <property type="component" value="Unassembled WGS sequence"/>
</dbReference>
<reference evidence="1 2" key="1">
    <citation type="submission" date="2016-10" db="EMBL/GenBank/DDBJ databases">
        <authorList>
            <person name="de Groot N.N."/>
        </authorList>
    </citation>
    <scope>NUCLEOTIDE SEQUENCE [LARGE SCALE GENOMIC DNA]</scope>
    <source>
        <strain evidence="1 2">SLAS-1</strain>
    </source>
</reference>